<name>A0A4Q9VYQ7_9HYPH</name>
<protein>
    <recommendedName>
        <fullName evidence="5">PepSY domain-containing protein</fullName>
    </recommendedName>
</protein>
<dbReference type="Proteomes" id="UP000292781">
    <property type="component" value="Unassembled WGS sequence"/>
</dbReference>
<evidence type="ECO:0000313" key="4">
    <source>
        <dbReference type="Proteomes" id="UP000292781"/>
    </source>
</evidence>
<keyword evidence="2" id="KW-0732">Signal</keyword>
<proteinExistence type="predicted"/>
<evidence type="ECO:0008006" key="5">
    <source>
        <dbReference type="Google" id="ProtNLM"/>
    </source>
</evidence>
<dbReference type="AlphaFoldDB" id="A0A4Q9VYQ7"/>
<reference evidence="3 4" key="1">
    <citation type="submission" date="2019-02" db="EMBL/GenBank/DDBJ databases">
        <title>Siculibacillus lacustris gen. nov., sp. nov., a new rosette-forming bacterium isolated from a freshwater crater lake (Lake St. Ana, Romania).</title>
        <authorList>
            <person name="Felfoldi T."/>
            <person name="Marton Z."/>
            <person name="Szabo A."/>
            <person name="Mentes A."/>
            <person name="Boka K."/>
            <person name="Marialigeti K."/>
            <person name="Mathe I."/>
            <person name="Koncz M."/>
            <person name="Schumann P."/>
            <person name="Toth E."/>
        </authorList>
    </citation>
    <scope>NUCLEOTIDE SEQUENCE [LARGE SCALE GENOMIC DNA]</scope>
    <source>
        <strain evidence="3 4">SA-279</strain>
    </source>
</reference>
<organism evidence="3 4">
    <name type="scientific">Siculibacillus lacustris</name>
    <dbReference type="NCBI Taxonomy" id="1549641"/>
    <lineage>
        <taxon>Bacteria</taxon>
        <taxon>Pseudomonadati</taxon>
        <taxon>Pseudomonadota</taxon>
        <taxon>Alphaproteobacteria</taxon>
        <taxon>Hyphomicrobiales</taxon>
        <taxon>Ancalomicrobiaceae</taxon>
        <taxon>Siculibacillus</taxon>
    </lineage>
</organism>
<gene>
    <name evidence="3" type="ORF">EYW49_03995</name>
</gene>
<sequence>MKFMSLFAATLLAGSSVAMAQSTAPATGGTTTTPPAVTTAPPAGSSTTKTDAMVPGANSFTEAQARERIEKAGYASVSSLVKGPDGIWRGKASKAGAMVDVSIDFKGNVASM</sequence>
<evidence type="ECO:0000256" key="1">
    <source>
        <dbReference type="SAM" id="MobiDB-lite"/>
    </source>
</evidence>
<accession>A0A4Q9VYQ7</accession>
<feature type="compositionally biased region" description="Low complexity" evidence="1">
    <location>
        <begin position="22"/>
        <end position="48"/>
    </location>
</feature>
<dbReference type="RefSeq" id="WP_131306441.1">
    <property type="nucleotide sequence ID" value="NZ_SJFN01000004.1"/>
</dbReference>
<feature type="chain" id="PRO_5020553075" description="PepSY domain-containing protein" evidence="2">
    <location>
        <begin position="21"/>
        <end position="112"/>
    </location>
</feature>
<comment type="caution">
    <text evidence="3">The sequence shown here is derived from an EMBL/GenBank/DDBJ whole genome shotgun (WGS) entry which is preliminary data.</text>
</comment>
<evidence type="ECO:0000256" key="2">
    <source>
        <dbReference type="SAM" id="SignalP"/>
    </source>
</evidence>
<dbReference type="EMBL" id="SJFN01000004">
    <property type="protein sequence ID" value="TBW40353.1"/>
    <property type="molecule type" value="Genomic_DNA"/>
</dbReference>
<feature type="signal peptide" evidence="2">
    <location>
        <begin position="1"/>
        <end position="20"/>
    </location>
</feature>
<evidence type="ECO:0000313" key="3">
    <source>
        <dbReference type="EMBL" id="TBW40353.1"/>
    </source>
</evidence>
<feature type="region of interest" description="Disordered" evidence="1">
    <location>
        <begin position="22"/>
        <end position="54"/>
    </location>
</feature>
<keyword evidence="4" id="KW-1185">Reference proteome</keyword>
<dbReference type="OrthoDB" id="7376531at2"/>